<keyword evidence="8" id="KW-1185">Reference proteome</keyword>
<feature type="transmembrane region" description="Helical" evidence="6">
    <location>
        <begin position="35"/>
        <end position="57"/>
    </location>
</feature>
<evidence type="ECO:0000256" key="2">
    <source>
        <dbReference type="ARBA" id="ARBA00022448"/>
    </source>
</evidence>
<dbReference type="InterPro" id="IPR001991">
    <property type="entry name" value="Na-dicarboxylate_symporter"/>
</dbReference>
<keyword evidence="4 6" id="KW-1133">Transmembrane helix</keyword>
<keyword evidence="2" id="KW-0813">Transport</keyword>
<feature type="transmembrane region" description="Helical" evidence="6">
    <location>
        <begin position="69"/>
        <end position="91"/>
    </location>
</feature>
<dbReference type="GO" id="GO:0016020">
    <property type="term" value="C:membrane"/>
    <property type="evidence" value="ECO:0007669"/>
    <property type="project" value="UniProtKB-SubCell"/>
</dbReference>
<reference evidence="7 8" key="1">
    <citation type="journal article" date="2018" name="Genome Biol. Evol.">
        <title>The Genome Sequence of "Candidatus Fokinia solitaria": Insights on Reductive Evolution in Rickettsiales.</title>
        <authorList>
            <person name="Floriano A.M."/>
            <person name="Castelli M."/>
            <person name="Krenek S."/>
            <person name="Berendonk T.U."/>
            <person name="Bazzocchi C."/>
            <person name="Petroni G."/>
            <person name="Sassera D."/>
        </authorList>
    </citation>
    <scope>NUCLEOTIDE SEQUENCE [LARGE SCALE GENOMIC DNA]</scope>
    <source>
        <strain evidence="7">Rio ETE_ALG 3VII</strain>
    </source>
</reference>
<keyword evidence="5 6" id="KW-0472">Membrane</keyword>
<feature type="transmembrane region" description="Helical" evidence="6">
    <location>
        <begin position="346"/>
        <end position="369"/>
    </location>
</feature>
<dbReference type="GO" id="GO:0015293">
    <property type="term" value="F:symporter activity"/>
    <property type="evidence" value="ECO:0007669"/>
    <property type="project" value="InterPro"/>
</dbReference>
<name>A0A2U8BSY6_9RICK</name>
<dbReference type="KEGG" id="fso:Fsol_00698"/>
<feature type="transmembrane region" description="Helical" evidence="6">
    <location>
        <begin position="194"/>
        <end position="214"/>
    </location>
</feature>
<organism evidence="7 8">
    <name type="scientific">Candidatus Fokinia solitaria</name>
    <dbReference type="NCBI Taxonomy" id="1802984"/>
    <lineage>
        <taxon>Bacteria</taxon>
        <taxon>Pseudomonadati</taxon>
        <taxon>Pseudomonadota</taxon>
        <taxon>Alphaproteobacteria</taxon>
        <taxon>Rickettsiales</taxon>
        <taxon>Candidatus Midichloriaceae</taxon>
        <taxon>Candidatus Fokinia</taxon>
    </lineage>
</organism>
<protein>
    <submittedName>
        <fullName evidence="7">Transporter</fullName>
    </submittedName>
</protein>
<dbReference type="Pfam" id="PF00375">
    <property type="entry name" value="SDF"/>
    <property type="match status" value="1"/>
</dbReference>
<dbReference type="Gene3D" id="1.10.3860.10">
    <property type="entry name" value="Sodium:dicarboxylate symporter"/>
    <property type="match status" value="1"/>
</dbReference>
<gene>
    <name evidence="7" type="ORF">Fsol_00698</name>
</gene>
<keyword evidence="3 6" id="KW-0812">Transmembrane</keyword>
<sequence length="382" mass="42712">MNRIFQLIFFLTIIFIVLDDGKHMSIHLKEMLYTISINAKEIILFVLPFGVITLFVKNTAKIGMNMTRLVALTIAFIILSNTLNTLAAYIFKGMINTTFIATTNIGNAEKLNVLYRMTLPRFIPISLTIVLGIVIGIFVKNRGGDKIIERLDIALKGFFIFIRCMIPPYVIGAISQLQHDGLLTTLSANFPNAIVFLLITYGIYLSAISVICFRDPDELFQFIGKVIPIALLGGISMCSMITLPALLQTLKKKYNACNIAEIATPISINNHLVGDCITIPIISFIVGKMYGFPPIDLYSYIVFTIYFVITKFSVLAIPGGGIIVMLPILQHCFGYGERELSTITALYILLDCLITFINVFANAMFMVFLNRIVIRTGWKELQ</sequence>
<accession>A0A2U8BSY6</accession>
<evidence type="ECO:0000313" key="7">
    <source>
        <dbReference type="EMBL" id="AWD33474.1"/>
    </source>
</evidence>
<proteinExistence type="predicted"/>
<dbReference type="RefSeq" id="WP_108673481.1">
    <property type="nucleotide sequence ID" value="NZ_CP025989.1"/>
</dbReference>
<dbReference type="AlphaFoldDB" id="A0A2U8BSY6"/>
<dbReference type="Proteomes" id="UP000244519">
    <property type="component" value="Chromosome"/>
</dbReference>
<dbReference type="SUPFAM" id="SSF118215">
    <property type="entry name" value="Proton glutamate symport protein"/>
    <property type="match status" value="1"/>
</dbReference>
<feature type="transmembrane region" description="Helical" evidence="6">
    <location>
        <begin position="122"/>
        <end position="141"/>
    </location>
</feature>
<evidence type="ECO:0000256" key="5">
    <source>
        <dbReference type="ARBA" id="ARBA00023136"/>
    </source>
</evidence>
<evidence type="ECO:0000256" key="1">
    <source>
        <dbReference type="ARBA" id="ARBA00004141"/>
    </source>
</evidence>
<dbReference type="OrthoDB" id="9768885at2"/>
<feature type="transmembrane region" description="Helical" evidence="6">
    <location>
        <begin position="226"/>
        <end position="247"/>
    </location>
</feature>
<feature type="transmembrane region" description="Helical" evidence="6">
    <location>
        <begin position="298"/>
        <end position="326"/>
    </location>
</feature>
<evidence type="ECO:0000256" key="6">
    <source>
        <dbReference type="SAM" id="Phobius"/>
    </source>
</evidence>
<dbReference type="InterPro" id="IPR036458">
    <property type="entry name" value="Na:dicarbo_symporter_sf"/>
</dbReference>
<dbReference type="EMBL" id="CP025989">
    <property type="protein sequence ID" value="AWD33474.1"/>
    <property type="molecule type" value="Genomic_DNA"/>
</dbReference>
<feature type="transmembrane region" description="Helical" evidence="6">
    <location>
        <begin position="153"/>
        <end position="174"/>
    </location>
</feature>
<evidence type="ECO:0000313" key="8">
    <source>
        <dbReference type="Proteomes" id="UP000244519"/>
    </source>
</evidence>
<evidence type="ECO:0000256" key="4">
    <source>
        <dbReference type="ARBA" id="ARBA00022989"/>
    </source>
</evidence>
<evidence type="ECO:0000256" key="3">
    <source>
        <dbReference type="ARBA" id="ARBA00022692"/>
    </source>
</evidence>
<comment type="subcellular location">
    <subcellularLocation>
        <location evidence="1">Membrane</location>
        <topology evidence="1">Multi-pass membrane protein</topology>
    </subcellularLocation>
</comment>